<evidence type="ECO:0000313" key="3">
    <source>
        <dbReference type="Proteomes" id="UP000016923"/>
    </source>
</evidence>
<dbReference type="eggNOG" id="ENOG502S7BG">
    <property type="taxonomic scope" value="Eukaryota"/>
</dbReference>
<dbReference type="HOGENOM" id="CLU_414559_0_0_1"/>
<proteinExistence type="predicted"/>
<feature type="compositionally biased region" description="Polar residues" evidence="1">
    <location>
        <begin position="119"/>
        <end position="129"/>
    </location>
</feature>
<reference evidence="2 3" key="1">
    <citation type="journal article" date="2013" name="BMC Genomics">
        <title>The genome and transcriptome of the pine saprophyte Ophiostoma piceae, and a comparison with the bark beetle-associated pine pathogen Grosmannia clavigera.</title>
        <authorList>
            <person name="Haridas S."/>
            <person name="Wang Y."/>
            <person name="Lim L."/>
            <person name="Massoumi Alamouti S."/>
            <person name="Jackman S."/>
            <person name="Docking R."/>
            <person name="Robertson G."/>
            <person name="Birol I."/>
            <person name="Bohlmann J."/>
            <person name="Breuil C."/>
        </authorList>
    </citation>
    <scope>NUCLEOTIDE SEQUENCE [LARGE SCALE GENOMIC DNA]</scope>
    <source>
        <strain evidence="2 3">UAMH 11346</strain>
    </source>
</reference>
<evidence type="ECO:0000256" key="1">
    <source>
        <dbReference type="SAM" id="MobiDB-lite"/>
    </source>
</evidence>
<feature type="compositionally biased region" description="Acidic residues" evidence="1">
    <location>
        <begin position="189"/>
        <end position="203"/>
    </location>
</feature>
<dbReference type="VEuPathDB" id="FungiDB:F503_03338"/>
<keyword evidence="3" id="KW-1185">Reference proteome</keyword>
<feature type="region of interest" description="Disordered" evidence="1">
    <location>
        <begin position="1"/>
        <end position="130"/>
    </location>
</feature>
<gene>
    <name evidence="2" type="ORF">F503_03338</name>
</gene>
<sequence>MSLFGFLRGRRMSMGATSRGSETSMSSRPQSNSISIESLAMSNSITPDSVSPPRLDLDHDRTPTQKKSRKRKTTLLDSEQTAEVAQKRRKIAATATRQNGQKVHNAPLATPQQRAGMDNTYTPPTNGSWISKFKRLSSSFRADPVLVKQEENDDVDMQDLPIKTVEKDSEADAAAEDSIVVTGHKNYPDEDDSGSDGNDDNDDSGLYMPEREKGSAKGQLRSADNVDGQPAAPASEIDANDDDDNEYYDSDEDEFDDHDETDAVEENWDWLFEDEPPAPDTATAASDAWPVDEEELAAYEEGVASVEGYENNWTADEKRLHRLLALRGFHPLLPGTWTRDFLGVPMYPYLFAPLDDETQASRPVAISNYGSQFHATKALRALFDLQARVSGLRQTGHNTARIGAIIERELRRYITWAAADAGLDQCGPLAAMPNIAAKRFLVGADEKRGRSQGRGKKPLARRVQEFFGDWVARYRSYYATLPEYKVEGSNGKETQRLRPPRLLYGFVIVQHAVMLLVVDAASPESGGYEKITTRTALGPIRRKRRRQPHPRCLADFNLSQGDRWLDASLNVAIPVHVARAAQMRCRAGLVLPSTRVDAVDDDA</sequence>
<dbReference type="OrthoDB" id="5286775at2759"/>
<dbReference type="Proteomes" id="UP000016923">
    <property type="component" value="Unassembled WGS sequence"/>
</dbReference>
<accession>S3C4Y4</accession>
<feature type="compositionally biased region" description="Acidic residues" evidence="1">
    <location>
        <begin position="238"/>
        <end position="259"/>
    </location>
</feature>
<feature type="region of interest" description="Disordered" evidence="1">
    <location>
        <begin position="145"/>
        <end position="259"/>
    </location>
</feature>
<organism evidence="2 3">
    <name type="scientific">Ophiostoma piceae (strain UAMH 11346)</name>
    <name type="common">Sap stain fungus</name>
    <dbReference type="NCBI Taxonomy" id="1262450"/>
    <lineage>
        <taxon>Eukaryota</taxon>
        <taxon>Fungi</taxon>
        <taxon>Dikarya</taxon>
        <taxon>Ascomycota</taxon>
        <taxon>Pezizomycotina</taxon>
        <taxon>Sordariomycetes</taxon>
        <taxon>Sordariomycetidae</taxon>
        <taxon>Ophiostomatales</taxon>
        <taxon>Ophiostomataceae</taxon>
        <taxon>Ophiostoma</taxon>
    </lineage>
</organism>
<dbReference type="EMBL" id="KE148152">
    <property type="protein sequence ID" value="EPE06911.1"/>
    <property type="molecule type" value="Genomic_DNA"/>
</dbReference>
<evidence type="ECO:0000313" key="2">
    <source>
        <dbReference type="EMBL" id="EPE06911.1"/>
    </source>
</evidence>
<dbReference type="AlphaFoldDB" id="S3C4Y4"/>
<feature type="compositionally biased region" description="Basic residues" evidence="1">
    <location>
        <begin position="64"/>
        <end position="73"/>
    </location>
</feature>
<feature type="compositionally biased region" description="Polar residues" evidence="1">
    <location>
        <begin position="15"/>
        <end position="49"/>
    </location>
</feature>
<protein>
    <submittedName>
        <fullName evidence="2">Uncharacterized protein</fullName>
    </submittedName>
</protein>
<name>S3C4Y4_OPHP1</name>